<dbReference type="GO" id="GO:0005634">
    <property type="term" value="C:nucleus"/>
    <property type="evidence" value="ECO:0007669"/>
    <property type="project" value="TreeGrafter"/>
</dbReference>
<gene>
    <name evidence="11" type="ORF">WJX73_004388</name>
</gene>
<keyword evidence="1 9" id="KW-0820">tRNA-binding</keyword>
<evidence type="ECO:0000256" key="8">
    <source>
        <dbReference type="ARBA" id="ARBA00051897"/>
    </source>
</evidence>
<evidence type="ECO:0000256" key="7">
    <source>
        <dbReference type="ARBA" id="ARBA00039099"/>
    </source>
</evidence>
<protein>
    <recommendedName>
        <fullName evidence="7 9">tRNA (guanine(26)-N(2))-dimethyltransferase</fullName>
        <ecNumber evidence="7 9">2.1.1.216</ecNumber>
    </recommendedName>
</protein>
<evidence type="ECO:0000256" key="5">
    <source>
        <dbReference type="ARBA" id="ARBA00022694"/>
    </source>
</evidence>
<keyword evidence="6 9" id="KW-0694">RNA-binding</keyword>
<sequence>MSSNGDTVAQPATSAEAETARVPPEGYQVLQEGKACILHRGNDVFYNPAQVINRDLSCAVLQHFARERLKELQQGPVKRVRGKNNVPPSTGNYRPPSQEGITVLEGLAATGLRSMRYALEVEGVARVDANDLDGEALAAMQRNLQWTGPEAEAKVHPTKGDARIIMLQNSDNYDAVDLDPYGSPAHFLDAAVQAVAEGGLLMVTATDMAVLCGNNGEACWAKYGSYPLHRSFCHEQALRILLASIESHANRYKRYIVPVLSVSIDFYVRVFVRVYTSPAVVKDSATKLAYVYQSKGCSSFFLQRVGRKAVKGNSVTRVAGSGPAVPQQCEETGSGFLMGGPIWAEPLHDPQWVAAILKSVQEEGASKYPAHAKVASILLTVSEELHDVPLYYSLHDLCRTVHCSPPAADTFRSALVNAGYRVSSAHANPLGIKTDAPPSVVWDIIRGWVAMHPVKAGANADSYAAKLLAKEPQLKPSFARVTAAVSAAKSQRAARFLPNPEANWGPMSKARRVSHVENCIHRA</sequence>
<dbReference type="Gene3D" id="3.40.50.150">
    <property type="entry name" value="Vaccinia Virus protein VP39"/>
    <property type="match status" value="1"/>
</dbReference>
<comment type="caution">
    <text evidence="11">The sequence shown here is derived from an EMBL/GenBank/DDBJ whole genome shotgun (WGS) entry which is preliminary data.</text>
</comment>
<dbReference type="FunFam" id="3.30.56.70:FF:000001">
    <property type="entry name" value="tRNA (guanine(26)-N(2))-dimethyltransferase"/>
    <property type="match status" value="1"/>
</dbReference>
<keyword evidence="4 9" id="KW-0949">S-adenosyl-L-methionine</keyword>
<dbReference type="FunFam" id="3.40.50.150:FF:000051">
    <property type="entry name" value="tRNA (guanine(26)-N(2))-dimethyltransferase"/>
    <property type="match status" value="1"/>
</dbReference>
<dbReference type="Pfam" id="PF02005">
    <property type="entry name" value="TRM"/>
    <property type="match status" value="1"/>
</dbReference>
<comment type="catalytic activity">
    <reaction evidence="8 9">
        <text>guanosine(26) in tRNA + 2 S-adenosyl-L-methionine = N(2)-dimethylguanosine(26) in tRNA + 2 S-adenosyl-L-homocysteine + 2 H(+)</text>
        <dbReference type="Rhea" id="RHEA:43140"/>
        <dbReference type="Rhea" id="RHEA-COMP:10359"/>
        <dbReference type="Rhea" id="RHEA-COMP:10360"/>
        <dbReference type="ChEBI" id="CHEBI:15378"/>
        <dbReference type="ChEBI" id="CHEBI:57856"/>
        <dbReference type="ChEBI" id="CHEBI:59789"/>
        <dbReference type="ChEBI" id="CHEBI:74269"/>
        <dbReference type="ChEBI" id="CHEBI:74513"/>
        <dbReference type="EC" id="2.1.1.216"/>
    </reaction>
</comment>
<keyword evidence="12" id="KW-1185">Reference proteome</keyword>
<evidence type="ECO:0000313" key="11">
    <source>
        <dbReference type="EMBL" id="KAK9808261.1"/>
    </source>
</evidence>
<feature type="region of interest" description="Disordered" evidence="10">
    <location>
        <begin position="79"/>
        <end position="98"/>
    </location>
</feature>
<evidence type="ECO:0000256" key="6">
    <source>
        <dbReference type="ARBA" id="ARBA00022884"/>
    </source>
</evidence>
<evidence type="ECO:0000256" key="2">
    <source>
        <dbReference type="ARBA" id="ARBA00022603"/>
    </source>
</evidence>
<dbReference type="PROSITE" id="PS51626">
    <property type="entry name" value="SAM_MT_TRM1"/>
    <property type="match status" value="1"/>
</dbReference>
<proteinExistence type="inferred from homology"/>
<feature type="region of interest" description="Disordered" evidence="10">
    <location>
        <begin position="1"/>
        <end position="21"/>
    </location>
</feature>
<dbReference type="AlphaFoldDB" id="A0AAW1PID6"/>
<dbReference type="Gene3D" id="3.30.56.70">
    <property type="entry name" value="N2,N2-dimethylguanosine tRNA methyltransferase, C-terminal domain"/>
    <property type="match status" value="1"/>
</dbReference>
<evidence type="ECO:0000256" key="1">
    <source>
        <dbReference type="ARBA" id="ARBA00022555"/>
    </source>
</evidence>
<dbReference type="PANTHER" id="PTHR10631">
    <property type="entry name" value="N 2 ,N 2 -DIMETHYLGUANOSINE TRNA METHYLTRANSFERASE"/>
    <property type="match status" value="1"/>
</dbReference>
<evidence type="ECO:0000256" key="4">
    <source>
        <dbReference type="ARBA" id="ARBA00022691"/>
    </source>
</evidence>
<evidence type="ECO:0000313" key="12">
    <source>
        <dbReference type="Proteomes" id="UP001465755"/>
    </source>
</evidence>
<dbReference type="InterPro" id="IPR042296">
    <property type="entry name" value="tRNA_met_Trm1_C"/>
</dbReference>
<dbReference type="Proteomes" id="UP001465755">
    <property type="component" value="Unassembled WGS sequence"/>
</dbReference>
<dbReference type="InterPro" id="IPR002905">
    <property type="entry name" value="Trm1"/>
</dbReference>
<accession>A0AAW1PID6</accession>
<dbReference type="EC" id="2.1.1.216" evidence="7 9"/>
<dbReference type="GO" id="GO:0160104">
    <property type="term" value="F:tRNA (guanine(26)-N2)-dimethyltransferase activity"/>
    <property type="evidence" value="ECO:0007669"/>
    <property type="project" value="UniProtKB-UniRule"/>
</dbReference>
<dbReference type="InterPro" id="IPR029063">
    <property type="entry name" value="SAM-dependent_MTases_sf"/>
</dbReference>
<reference evidence="11 12" key="1">
    <citation type="journal article" date="2024" name="Nat. Commun.">
        <title>Phylogenomics reveals the evolutionary origins of lichenization in chlorophyte algae.</title>
        <authorList>
            <person name="Puginier C."/>
            <person name="Libourel C."/>
            <person name="Otte J."/>
            <person name="Skaloud P."/>
            <person name="Haon M."/>
            <person name="Grisel S."/>
            <person name="Petersen M."/>
            <person name="Berrin J.G."/>
            <person name="Delaux P.M."/>
            <person name="Dal Grande F."/>
            <person name="Keller J."/>
        </authorList>
    </citation>
    <scope>NUCLEOTIDE SEQUENCE [LARGE SCALE GENOMIC DNA]</scope>
    <source>
        <strain evidence="11 12">SAG 2036</strain>
    </source>
</reference>
<dbReference type="PANTHER" id="PTHR10631:SF3">
    <property type="entry name" value="TRNA (GUANINE(26)-N(2))-DIMETHYLTRANSFERASE"/>
    <property type="match status" value="1"/>
</dbReference>
<evidence type="ECO:0000256" key="10">
    <source>
        <dbReference type="SAM" id="MobiDB-lite"/>
    </source>
</evidence>
<dbReference type="NCBIfam" id="TIGR00308">
    <property type="entry name" value="TRM1"/>
    <property type="match status" value="1"/>
</dbReference>
<dbReference type="GO" id="GO:0000049">
    <property type="term" value="F:tRNA binding"/>
    <property type="evidence" value="ECO:0007669"/>
    <property type="project" value="UniProtKB-UniRule"/>
</dbReference>
<keyword evidence="2 9" id="KW-0489">Methyltransferase</keyword>
<organism evidence="11 12">
    <name type="scientific">Symbiochloris irregularis</name>
    <dbReference type="NCBI Taxonomy" id="706552"/>
    <lineage>
        <taxon>Eukaryota</taxon>
        <taxon>Viridiplantae</taxon>
        <taxon>Chlorophyta</taxon>
        <taxon>core chlorophytes</taxon>
        <taxon>Trebouxiophyceae</taxon>
        <taxon>Trebouxiales</taxon>
        <taxon>Trebouxiaceae</taxon>
        <taxon>Symbiochloris</taxon>
    </lineage>
</organism>
<evidence type="ECO:0000256" key="3">
    <source>
        <dbReference type="ARBA" id="ARBA00022679"/>
    </source>
</evidence>
<dbReference type="SUPFAM" id="SSF53335">
    <property type="entry name" value="S-adenosyl-L-methionine-dependent methyltransferases"/>
    <property type="match status" value="1"/>
</dbReference>
<comment type="similarity">
    <text evidence="9">Belongs to the class I-like SAM-binding methyltransferase superfamily. Trm1 family.</text>
</comment>
<keyword evidence="5 9" id="KW-0819">tRNA processing</keyword>
<name>A0AAW1PID6_9CHLO</name>
<dbReference type="EMBL" id="JALJOQ010000025">
    <property type="protein sequence ID" value="KAK9808261.1"/>
    <property type="molecule type" value="Genomic_DNA"/>
</dbReference>
<keyword evidence="3 9" id="KW-0808">Transferase</keyword>
<evidence type="ECO:0000256" key="9">
    <source>
        <dbReference type="PROSITE-ProRule" id="PRU00958"/>
    </source>
</evidence>
<feature type="compositionally biased region" description="Polar residues" evidence="10">
    <location>
        <begin position="1"/>
        <end position="13"/>
    </location>
</feature>
<dbReference type="GO" id="GO:0002940">
    <property type="term" value="P:tRNA N2-guanine methylation"/>
    <property type="evidence" value="ECO:0007669"/>
    <property type="project" value="TreeGrafter"/>
</dbReference>
<dbReference type="CDD" id="cd02440">
    <property type="entry name" value="AdoMet_MTases"/>
    <property type="match status" value="1"/>
</dbReference>